<dbReference type="OrthoDB" id="286233at2759"/>
<dbReference type="Pfam" id="PF13424">
    <property type="entry name" value="TPR_12"/>
    <property type="match status" value="1"/>
</dbReference>
<dbReference type="InterPro" id="IPR011990">
    <property type="entry name" value="TPR-like_helical_dom_sf"/>
</dbReference>
<evidence type="ECO:0000313" key="3">
    <source>
        <dbReference type="Proteomes" id="UP000515908"/>
    </source>
</evidence>
<dbReference type="PANTHER" id="PTHR10098:SF108">
    <property type="entry name" value="TETRATRICOPEPTIDE REPEAT PROTEIN 28"/>
    <property type="match status" value="1"/>
</dbReference>
<dbReference type="Gene3D" id="1.25.40.10">
    <property type="entry name" value="Tetratricopeptide repeat domain"/>
    <property type="match status" value="2"/>
</dbReference>
<gene>
    <name evidence="2" type="ORF">ADEAN_000514300</name>
</gene>
<name>S9VIS0_9TRYP</name>
<dbReference type="PANTHER" id="PTHR10098">
    <property type="entry name" value="RAPSYN-RELATED"/>
    <property type="match status" value="1"/>
</dbReference>
<dbReference type="AlphaFoldDB" id="S9VIS0"/>
<organism evidence="2 3">
    <name type="scientific">Angomonas deanei</name>
    <dbReference type="NCBI Taxonomy" id="59799"/>
    <lineage>
        <taxon>Eukaryota</taxon>
        <taxon>Discoba</taxon>
        <taxon>Euglenozoa</taxon>
        <taxon>Kinetoplastea</taxon>
        <taxon>Metakinetoplastina</taxon>
        <taxon>Trypanosomatida</taxon>
        <taxon>Trypanosomatidae</taxon>
        <taxon>Strigomonadinae</taxon>
        <taxon>Angomonas</taxon>
    </lineage>
</organism>
<dbReference type="SMART" id="SM00028">
    <property type="entry name" value="TPR"/>
    <property type="match status" value="4"/>
</dbReference>
<keyword evidence="3" id="KW-1185">Reference proteome</keyword>
<protein>
    <submittedName>
        <fullName evidence="2">Tetratricopeptide repeat, putative</fullName>
    </submittedName>
</protein>
<evidence type="ECO:0000313" key="2">
    <source>
        <dbReference type="EMBL" id="CAD2217664.1"/>
    </source>
</evidence>
<evidence type="ECO:0000256" key="1">
    <source>
        <dbReference type="PROSITE-ProRule" id="PRU00339"/>
    </source>
</evidence>
<feature type="repeat" description="TPR" evidence="1">
    <location>
        <begin position="246"/>
        <end position="279"/>
    </location>
</feature>
<accession>S9VIS0</accession>
<proteinExistence type="predicted"/>
<dbReference type="PROSITE" id="PS50005">
    <property type="entry name" value="TPR"/>
    <property type="match status" value="1"/>
</dbReference>
<sequence length="407" mass="44261">MNNDKKVLTSSTRKKYAVVPSASRTLLNRDELRRIDRAMDTTDISANHRPQHLPSSTIPSLPFDRINTNGDDVLGLAVCPVGENESALNVPLRFVAPEEFNLPDLQDPPSSLTLARRLGALMKGAESVTTTWTRRPAVRKEDTTTKISALSDAETRAQSALRAGQADRAARLFCLVGCLHYNSANMELALGGFEKALECFERAQQPRGAALCHNMLGVCNYHLGRYKTSLVHHKQQETLGGAYAAAVAQTNMGVCYAALGDLEFAVQAFEDALESAKASREIMLETIGEGNLGLISLKIRNMRAAQAHLELCLEHCSAAGDKSGACICLLLLGEVYAIMNDYQHALFYYEHAYRIGGEASNPDVVSIARVCIGVTRGNAHIRDTIVQHAAQMGQEVEVSNVVNLLPS</sequence>
<dbReference type="SUPFAM" id="SSF48452">
    <property type="entry name" value="TPR-like"/>
    <property type="match status" value="1"/>
</dbReference>
<dbReference type="InterPro" id="IPR019734">
    <property type="entry name" value="TPR_rpt"/>
</dbReference>
<keyword evidence="1" id="KW-0802">TPR repeat</keyword>
<dbReference type="Pfam" id="PF13181">
    <property type="entry name" value="TPR_8"/>
    <property type="match status" value="1"/>
</dbReference>
<dbReference type="Proteomes" id="UP000515908">
    <property type="component" value="Chromosome 09"/>
</dbReference>
<reference evidence="2 3" key="1">
    <citation type="submission" date="2020-08" db="EMBL/GenBank/DDBJ databases">
        <authorList>
            <person name="Newling K."/>
            <person name="Davey J."/>
            <person name="Forrester S."/>
        </authorList>
    </citation>
    <scope>NUCLEOTIDE SEQUENCE [LARGE SCALE GENOMIC DNA]</scope>
    <source>
        <strain evidence="3">Crithidia deanei Carvalho (ATCC PRA-265)</strain>
    </source>
</reference>
<dbReference type="EMBL" id="LR877153">
    <property type="protein sequence ID" value="CAD2217664.1"/>
    <property type="molecule type" value="Genomic_DNA"/>
</dbReference>
<dbReference type="VEuPathDB" id="TriTrypDB:ADEAN_000514300"/>